<feature type="signal peptide" evidence="11">
    <location>
        <begin position="1"/>
        <end position="16"/>
    </location>
</feature>
<dbReference type="AlphaFoldDB" id="A0A8S3X4J2"/>
<evidence type="ECO:0000256" key="1">
    <source>
        <dbReference type="ARBA" id="ARBA00001947"/>
    </source>
</evidence>
<evidence type="ECO:0000256" key="9">
    <source>
        <dbReference type="ARBA" id="ARBA00047268"/>
    </source>
</evidence>
<dbReference type="InterPro" id="IPR041805">
    <property type="entry name" value="ASMase/PPN1_MPP"/>
</dbReference>
<evidence type="ECO:0000256" key="8">
    <source>
        <dbReference type="ARBA" id="ARBA00023180"/>
    </source>
</evidence>
<dbReference type="InterPro" id="IPR004843">
    <property type="entry name" value="Calcineurin-like_PHP"/>
</dbReference>
<dbReference type="CDD" id="cd00842">
    <property type="entry name" value="MPP_ASMase"/>
    <property type="match status" value="1"/>
</dbReference>
<evidence type="ECO:0000313" key="13">
    <source>
        <dbReference type="EMBL" id="CAG4993116.1"/>
    </source>
</evidence>
<evidence type="ECO:0000256" key="10">
    <source>
        <dbReference type="PIRNR" id="PIRNR000948"/>
    </source>
</evidence>
<evidence type="ECO:0000256" key="6">
    <source>
        <dbReference type="ARBA" id="ARBA00022833"/>
    </source>
</evidence>
<dbReference type="GO" id="GO:0005615">
    <property type="term" value="C:extracellular space"/>
    <property type="evidence" value="ECO:0007669"/>
    <property type="project" value="TreeGrafter"/>
</dbReference>
<dbReference type="PROSITE" id="PS50015">
    <property type="entry name" value="SAP_B"/>
    <property type="match status" value="1"/>
</dbReference>
<dbReference type="GO" id="GO:0046872">
    <property type="term" value="F:metal ion binding"/>
    <property type="evidence" value="ECO:0007669"/>
    <property type="project" value="UniProtKB-KW"/>
</dbReference>
<dbReference type="InterPro" id="IPR011160">
    <property type="entry name" value="Sphingomy_PDE"/>
</dbReference>
<feature type="domain" description="Saposin B-type" evidence="12">
    <location>
        <begin position="71"/>
        <end position="161"/>
    </location>
</feature>
<evidence type="ECO:0000256" key="3">
    <source>
        <dbReference type="ARBA" id="ARBA00022723"/>
    </source>
</evidence>
<keyword evidence="14" id="KW-1185">Reference proteome</keyword>
<comment type="catalytic activity">
    <reaction evidence="9">
        <text>a sphingomyelin + H2O = phosphocholine + an N-acylsphing-4-enine + H(+)</text>
        <dbReference type="Rhea" id="RHEA:19253"/>
        <dbReference type="ChEBI" id="CHEBI:15377"/>
        <dbReference type="ChEBI" id="CHEBI:15378"/>
        <dbReference type="ChEBI" id="CHEBI:17636"/>
        <dbReference type="ChEBI" id="CHEBI:52639"/>
        <dbReference type="ChEBI" id="CHEBI:295975"/>
        <dbReference type="EC" id="3.1.4.12"/>
    </reaction>
    <physiologicalReaction direction="left-to-right" evidence="9">
        <dbReference type="Rhea" id="RHEA:19254"/>
    </physiologicalReaction>
</comment>
<dbReference type="Pfam" id="PF19272">
    <property type="entry name" value="ASMase_C"/>
    <property type="match status" value="1"/>
</dbReference>
<reference evidence="13" key="1">
    <citation type="submission" date="2021-04" db="EMBL/GenBank/DDBJ databases">
        <authorList>
            <person name="Tunstrom K."/>
        </authorList>
    </citation>
    <scope>NUCLEOTIDE SEQUENCE</scope>
</reference>
<comment type="caution">
    <text evidence="13">The sequence shown here is derived from an EMBL/GenBank/DDBJ whole genome shotgun (WGS) entry which is preliminary data.</text>
</comment>
<dbReference type="InterPro" id="IPR008139">
    <property type="entry name" value="SaposinB_dom"/>
</dbReference>
<evidence type="ECO:0000256" key="7">
    <source>
        <dbReference type="ARBA" id="ARBA00023157"/>
    </source>
</evidence>
<dbReference type="GO" id="GO:0061750">
    <property type="term" value="F:acid sphingomyelin phosphodiesterase activity"/>
    <property type="evidence" value="ECO:0007669"/>
    <property type="project" value="TreeGrafter"/>
</dbReference>
<evidence type="ECO:0000256" key="5">
    <source>
        <dbReference type="ARBA" id="ARBA00022801"/>
    </source>
</evidence>
<dbReference type="EMBL" id="CAJQZP010000885">
    <property type="protein sequence ID" value="CAG4993116.1"/>
    <property type="molecule type" value="Genomic_DNA"/>
</dbReference>
<dbReference type="PANTHER" id="PTHR10340">
    <property type="entry name" value="SPHINGOMYELIN PHOSPHODIESTERASE"/>
    <property type="match status" value="1"/>
</dbReference>
<feature type="chain" id="PRO_5035908769" description="Sphingomyelin phosphodiesterase" evidence="11">
    <location>
        <begin position="17"/>
        <end position="658"/>
    </location>
</feature>
<name>A0A8S3X4J2_PARAO</name>
<evidence type="ECO:0000313" key="14">
    <source>
        <dbReference type="Proteomes" id="UP000691718"/>
    </source>
</evidence>
<protein>
    <recommendedName>
        <fullName evidence="10">Sphingomyelin phosphodiesterase</fullName>
        <ecNumber evidence="10">3.1.4.12</ecNumber>
    </recommendedName>
</protein>
<keyword evidence="5 10" id="KW-0378">Hydrolase</keyword>
<proteinExistence type="inferred from homology"/>
<dbReference type="GO" id="GO:0016020">
    <property type="term" value="C:membrane"/>
    <property type="evidence" value="ECO:0007669"/>
    <property type="project" value="GOC"/>
</dbReference>
<dbReference type="GO" id="GO:0005764">
    <property type="term" value="C:lysosome"/>
    <property type="evidence" value="ECO:0007669"/>
    <property type="project" value="TreeGrafter"/>
</dbReference>
<dbReference type="Pfam" id="PF00149">
    <property type="entry name" value="Metallophos"/>
    <property type="match status" value="1"/>
</dbReference>
<accession>A0A8S3X4J2</accession>
<dbReference type="Proteomes" id="UP000691718">
    <property type="component" value="Unassembled WGS sequence"/>
</dbReference>
<comment type="cofactor">
    <cofactor evidence="1">
        <name>Zn(2+)</name>
        <dbReference type="ChEBI" id="CHEBI:29105"/>
    </cofactor>
</comment>
<dbReference type="GO" id="GO:0046513">
    <property type="term" value="P:ceramide biosynthetic process"/>
    <property type="evidence" value="ECO:0007669"/>
    <property type="project" value="TreeGrafter"/>
</dbReference>
<sequence length="658" mass="76073">MNVFLIFLMTLCSGLAEYLISSDQLEVVFEKYLRNAELSPSEYKLQEDIFEILRRPTYVTSKTEYQSEVRSSLDCLLCRSAFSALFQLVKDGASDEDLTQAIANICTLLNIESENVCSGVIDLNLHIITYIIRNTPEATSRNFCGLVLQKVGNPNFCTNDDPRFEWQVELPEQIEDEVPSISDGSPLTIAIITDTHIDPLYEPFGVADCGEPTCCRKGQTISQSYTYTPIANDVDVQDIVVFNRDDILLNMSAVPKMKEIRSKYRTRFQTSRNVAPAGYWGDYRNCDTPKWAFDDVIDRMASSHQFDVVYYIGDTIDHFVWETTYDMINETNLYLIEKMRQSFGDNVLIVPTIGNHESQPTNQFAPPTVTAPKLNTTWLYEALLNKWDYYLTNEAKATFRVRGDFSRLVKPGLRVISLNTNMAYKYNWWLVYDPLEPKRHLDWLVQELYKAELAGEKVHILTHIPPGVHDFPYVWTREYNRIVNRFSSTIAAEFNGHVHSDEFKIFYSLSDGRPINVAWGGGGATAYSNYNLNYKIATFDPSTFEPQNIVNYVYNLTEANLTPDRRPHWFQLYDMKNDFAISNLNPETMDRLVHRMVTTNTNLLDLYSAYYSKLSDTRWPFCNSECKLDNLCKIVTTVLWQREKCEELRKEFYSKHKA</sequence>
<gene>
    <name evidence="13" type="ORF">PAPOLLO_LOCUS12446</name>
</gene>
<keyword evidence="4 11" id="KW-0732">Signal</keyword>
<dbReference type="OrthoDB" id="282973at2759"/>
<evidence type="ECO:0000256" key="2">
    <source>
        <dbReference type="ARBA" id="ARBA00008234"/>
    </source>
</evidence>
<dbReference type="GO" id="GO:0006685">
    <property type="term" value="P:sphingomyelin catabolic process"/>
    <property type="evidence" value="ECO:0007669"/>
    <property type="project" value="TreeGrafter"/>
</dbReference>
<dbReference type="InterPro" id="IPR045473">
    <property type="entry name" value="ASM_C"/>
</dbReference>
<keyword evidence="6" id="KW-0862">Zinc</keyword>
<evidence type="ECO:0000259" key="12">
    <source>
        <dbReference type="PROSITE" id="PS50015"/>
    </source>
</evidence>
<dbReference type="EC" id="3.1.4.12" evidence="10"/>
<keyword evidence="8" id="KW-0325">Glycoprotein</keyword>
<dbReference type="PANTHER" id="PTHR10340:SF29">
    <property type="entry name" value="SPHINGOMYELIN PHOSPHODIESTERASE"/>
    <property type="match status" value="1"/>
</dbReference>
<keyword evidence="7" id="KW-1015">Disulfide bond</keyword>
<keyword evidence="10" id="KW-0326">Glycosidase</keyword>
<keyword evidence="3" id="KW-0479">Metal-binding</keyword>
<evidence type="ECO:0000256" key="11">
    <source>
        <dbReference type="SAM" id="SignalP"/>
    </source>
</evidence>
<organism evidence="13 14">
    <name type="scientific">Parnassius apollo</name>
    <name type="common">Apollo butterfly</name>
    <name type="synonym">Papilio apollo</name>
    <dbReference type="NCBI Taxonomy" id="110799"/>
    <lineage>
        <taxon>Eukaryota</taxon>
        <taxon>Metazoa</taxon>
        <taxon>Ecdysozoa</taxon>
        <taxon>Arthropoda</taxon>
        <taxon>Hexapoda</taxon>
        <taxon>Insecta</taxon>
        <taxon>Pterygota</taxon>
        <taxon>Neoptera</taxon>
        <taxon>Endopterygota</taxon>
        <taxon>Lepidoptera</taxon>
        <taxon>Glossata</taxon>
        <taxon>Ditrysia</taxon>
        <taxon>Papilionoidea</taxon>
        <taxon>Papilionidae</taxon>
        <taxon>Parnassiinae</taxon>
        <taxon>Parnassini</taxon>
        <taxon>Parnassius</taxon>
        <taxon>Parnassius</taxon>
    </lineage>
</organism>
<comment type="similarity">
    <text evidence="2 10">Belongs to the acid sphingomyelinase family.</text>
</comment>
<dbReference type="PIRSF" id="PIRSF000948">
    <property type="entry name" value="Sphingomy_PDE"/>
    <property type="match status" value="1"/>
</dbReference>
<evidence type="ECO:0000256" key="4">
    <source>
        <dbReference type="ARBA" id="ARBA00022729"/>
    </source>
</evidence>
<comment type="function">
    <text evidence="10">Converts sphingomyelin to ceramide.</text>
</comment>